<dbReference type="SUPFAM" id="SSF52540">
    <property type="entry name" value="P-loop containing nucleoside triphosphate hydrolases"/>
    <property type="match status" value="1"/>
</dbReference>
<dbReference type="InterPro" id="IPR017871">
    <property type="entry name" value="ABC_transporter-like_CS"/>
</dbReference>
<evidence type="ECO:0000256" key="5">
    <source>
        <dbReference type="ARBA" id="ARBA00024722"/>
    </source>
</evidence>
<dbReference type="PANTHER" id="PTHR42939:SF1">
    <property type="entry name" value="ABC TRANSPORTER ATP-BINDING PROTEIN ALBC-RELATED"/>
    <property type="match status" value="1"/>
</dbReference>
<dbReference type="InterPro" id="IPR003439">
    <property type="entry name" value="ABC_transporter-like_ATP-bd"/>
</dbReference>
<dbReference type="SMART" id="SM00382">
    <property type="entry name" value="AAA"/>
    <property type="match status" value="1"/>
</dbReference>
<dbReference type="InterPro" id="IPR003593">
    <property type="entry name" value="AAA+_ATPase"/>
</dbReference>
<keyword evidence="3" id="KW-0547">Nucleotide-binding</keyword>
<dbReference type="EMBL" id="QJTI01000005">
    <property type="protein sequence ID" value="PYF03750.1"/>
    <property type="molecule type" value="Genomic_DNA"/>
</dbReference>
<dbReference type="PANTHER" id="PTHR42939">
    <property type="entry name" value="ABC TRANSPORTER ATP-BINDING PROTEIN ALBC-RELATED"/>
    <property type="match status" value="1"/>
</dbReference>
<evidence type="ECO:0000256" key="2">
    <source>
        <dbReference type="ARBA" id="ARBA00022448"/>
    </source>
</evidence>
<evidence type="ECO:0000259" key="6">
    <source>
        <dbReference type="PROSITE" id="PS50893"/>
    </source>
</evidence>
<evidence type="ECO:0000256" key="3">
    <source>
        <dbReference type="ARBA" id="ARBA00022741"/>
    </source>
</evidence>
<keyword evidence="8" id="KW-1185">Reference proteome</keyword>
<dbReference type="Pfam" id="PF00005">
    <property type="entry name" value="ABC_tran"/>
    <property type="match status" value="1"/>
</dbReference>
<proteinExistence type="inferred from homology"/>
<dbReference type="RefSeq" id="WP_110780173.1">
    <property type="nucleotide sequence ID" value="NZ_QJTI01000005.1"/>
</dbReference>
<protein>
    <submittedName>
        <fullName evidence="7">Cu-processing system ATP-binding protein</fullName>
    </submittedName>
</protein>
<dbReference type="GO" id="GO:0005524">
    <property type="term" value="F:ATP binding"/>
    <property type="evidence" value="ECO:0007669"/>
    <property type="project" value="UniProtKB-KW"/>
</dbReference>
<organism evidence="7 8">
    <name type="scientific">Rhodopseudomonas faecalis</name>
    <dbReference type="NCBI Taxonomy" id="99655"/>
    <lineage>
        <taxon>Bacteria</taxon>
        <taxon>Pseudomonadati</taxon>
        <taxon>Pseudomonadota</taxon>
        <taxon>Alphaproteobacteria</taxon>
        <taxon>Hyphomicrobiales</taxon>
        <taxon>Nitrobacteraceae</taxon>
        <taxon>Rhodopseudomonas</taxon>
    </lineage>
</organism>
<keyword evidence="4 7" id="KW-0067">ATP-binding</keyword>
<dbReference type="Gene3D" id="3.40.50.300">
    <property type="entry name" value="P-loop containing nucleotide triphosphate hydrolases"/>
    <property type="match status" value="1"/>
</dbReference>
<dbReference type="InterPro" id="IPR051782">
    <property type="entry name" value="ABC_Transporter_VariousFunc"/>
</dbReference>
<evidence type="ECO:0000256" key="1">
    <source>
        <dbReference type="ARBA" id="ARBA00005417"/>
    </source>
</evidence>
<dbReference type="InterPro" id="IPR027417">
    <property type="entry name" value="P-loop_NTPase"/>
</dbReference>
<evidence type="ECO:0000313" key="7">
    <source>
        <dbReference type="EMBL" id="PYF03750.1"/>
    </source>
</evidence>
<dbReference type="AlphaFoldDB" id="A0A318TIT7"/>
<evidence type="ECO:0000313" key="8">
    <source>
        <dbReference type="Proteomes" id="UP000248148"/>
    </source>
</evidence>
<dbReference type="CDD" id="cd03230">
    <property type="entry name" value="ABC_DR_subfamily_A"/>
    <property type="match status" value="1"/>
</dbReference>
<keyword evidence="2" id="KW-0813">Transport</keyword>
<dbReference type="PROSITE" id="PS00211">
    <property type="entry name" value="ABC_TRANSPORTER_1"/>
    <property type="match status" value="1"/>
</dbReference>
<reference evidence="7 8" key="1">
    <citation type="submission" date="2018-06" db="EMBL/GenBank/DDBJ databases">
        <title>Genomic Encyclopedia of Archaeal and Bacterial Type Strains, Phase II (KMG-II): from individual species to whole genera.</title>
        <authorList>
            <person name="Goeker M."/>
        </authorList>
    </citation>
    <scope>NUCLEOTIDE SEQUENCE [LARGE SCALE GENOMIC DNA]</scope>
    <source>
        <strain evidence="7 8">JCM 11668</strain>
    </source>
</reference>
<accession>A0A318TIT7</accession>
<dbReference type="Proteomes" id="UP000248148">
    <property type="component" value="Unassembled WGS sequence"/>
</dbReference>
<evidence type="ECO:0000256" key="4">
    <source>
        <dbReference type="ARBA" id="ARBA00022840"/>
    </source>
</evidence>
<dbReference type="OrthoDB" id="9778547at2"/>
<comment type="function">
    <text evidence="5">Involved in beta-(1--&gt;2)glucan export. Transmembrane domains (TMD) form a pore in the inner membrane and the ATP-binding domain (NBD) is responsible for energy generation.</text>
</comment>
<feature type="domain" description="ABC transporter" evidence="6">
    <location>
        <begin position="5"/>
        <end position="231"/>
    </location>
</feature>
<comment type="caution">
    <text evidence="7">The sequence shown here is derived from an EMBL/GenBank/DDBJ whole genome shotgun (WGS) entry which is preliminary data.</text>
</comment>
<sequence>MSATVALHDVAKSYRAVRALRGVSFELAPGRISALVGHNGAGKTTLIKLMLGLIQPDRGTIRVLGEDPAAGAFAGRRALGFLPENVAFNAALTGKETLAFYARLKGINPRDGAALLDRVGLGEASRRRVGTYSKGMRQRLGLAQALLGWPRVLLLDEPTTGLDPALRQSFYDILDELRRDGATVLISSHALHELEDRAEQVLIMNQGSLVADGTLAELRALSRLPIRMTLKLAEHVARPDWIPNHAALRGGACEVDIIDPSDKMRLLRKAAADPAVQDIVVTEPTLDELYAHFLRAQEQAA</sequence>
<name>A0A318TIT7_9BRAD</name>
<dbReference type="PROSITE" id="PS50893">
    <property type="entry name" value="ABC_TRANSPORTER_2"/>
    <property type="match status" value="1"/>
</dbReference>
<comment type="similarity">
    <text evidence="1">Belongs to the ABC transporter superfamily.</text>
</comment>
<gene>
    <name evidence="7" type="ORF">BJ122_1056</name>
</gene>
<dbReference type="GO" id="GO:0016887">
    <property type="term" value="F:ATP hydrolysis activity"/>
    <property type="evidence" value="ECO:0007669"/>
    <property type="project" value="InterPro"/>
</dbReference>